<comment type="caution">
    <text evidence="6">The sequence shown here is derived from an EMBL/GenBank/DDBJ whole genome shotgun (WGS) entry which is preliminary data.</text>
</comment>
<dbReference type="STRING" id="1414654.BFR47_02800"/>
<reference evidence="6 7" key="1">
    <citation type="submission" date="2016-07" db="EMBL/GenBank/DDBJ databases">
        <title>Draft Genome Sequence of Oceanisphaera psychrotolerans, isolated from coastal sediment samples.</title>
        <authorList>
            <person name="Zhuo S."/>
            <person name="Ruan Z."/>
        </authorList>
    </citation>
    <scope>NUCLEOTIDE SEQUENCE [LARGE SCALE GENOMIC DNA]</scope>
    <source>
        <strain evidence="6 7">LAM-WHM-ZC</strain>
    </source>
</reference>
<name>A0A1J4QFK4_9GAMM</name>
<evidence type="ECO:0000256" key="4">
    <source>
        <dbReference type="ARBA" id="ARBA00023136"/>
    </source>
</evidence>
<evidence type="ECO:0000256" key="1">
    <source>
        <dbReference type="ARBA" id="ARBA00004167"/>
    </source>
</evidence>
<accession>A0A1J4QFK4</accession>
<evidence type="ECO:0000256" key="2">
    <source>
        <dbReference type="ARBA" id="ARBA00022692"/>
    </source>
</evidence>
<evidence type="ECO:0000313" key="7">
    <source>
        <dbReference type="Proteomes" id="UP000243073"/>
    </source>
</evidence>
<evidence type="ECO:0000259" key="5">
    <source>
        <dbReference type="Pfam" id="PF04357"/>
    </source>
</evidence>
<dbReference type="Proteomes" id="UP000243073">
    <property type="component" value="Unassembled WGS sequence"/>
</dbReference>
<evidence type="ECO:0000313" key="6">
    <source>
        <dbReference type="EMBL" id="OIN09210.1"/>
    </source>
</evidence>
<organism evidence="6 7">
    <name type="scientific">Oceanisphaera psychrotolerans</name>
    <dbReference type="NCBI Taxonomy" id="1414654"/>
    <lineage>
        <taxon>Bacteria</taxon>
        <taxon>Pseudomonadati</taxon>
        <taxon>Pseudomonadota</taxon>
        <taxon>Gammaproteobacteria</taxon>
        <taxon>Aeromonadales</taxon>
        <taxon>Aeromonadaceae</taxon>
        <taxon>Oceanisphaera</taxon>
    </lineage>
</organism>
<dbReference type="InterPro" id="IPR007452">
    <property type="entry name" value="TamB_C"/>
</dbReference>
<keyword evidence="4" id="KW-0472">Membrane</keyword>
<keyword evidence="3" id="KW-1133">Transmembrane helix</keyword>
<dbReference type="GO" id="GO:0097347">
    <property type="term" value="C:TAM protein secretion complex"/>
    <property type="evidence" value="ECO:0007669"/>
    <property type="project" value="TreeGrafter"/>
</dbReference>
<dbReference type="AlphaFoldDB" id="A0A1J4QFK4"/>
<proteinExistence type="predicted"/>
<dbReference type="Pfam" id="PF04357">
    <property type="entry name" value="TamB"/>
    <property type="match status" value="1"/>
</dbReference>
<dbReference type="EMBL" id="MDKE01000022">
    <property type="protein sequence ID" value="OIN09210.1"/>
    <property type="molecule type" value="Genomic_DNA"/>
</dbReference>
<dbReference type="GO" id="GO:0005886">
    <property type="term" value="C:plasma membrane"/>
    <property type="evidence" value="ECO:0007669"/>
    <property type="project" value="InterPro"/>
</dbReference>
<comment type="subcellular location">
    <subcellularLocation>
        <location evidence="1">Membrane</location>
        <topology evidence="1">Single-pass membrane protein</topology>
    </subcellularLocation>
</comment>
<dbReference type="PANTHER" id="PTHR36985:SF1">
    <property type="entry name" value="TRANSLOCATION AND ASSEMBLY MODULE SUBUNIT TAMB"/>
    <property type="match status" value="1"/>
</dbReference>
<keyword evidence="2" id="KW-0812">Transmembrane</keyword>
<dbReference type="OrthoDB" id="5555605at2"/>
<dbReference type="PANTHER" id="PTHR36985">
    <property type="entry name" value="TRANSLOCATION AND ASSEMBLY MODULE SUBUNIT TAMB"/>
    <property type="match status" value="1"/>
</dbReference>
<protein>
    <recommendedName>
        <fullName evidence="5">Translocation and assembly module TamB C-terminal domain-containing protein</fullName>
    </recommendedName>
</protein>
<feature type="domain" description="Translocation and assembly module TamB C-terminal" evidence="5">
    <location>
        <begin position="891"/>
        <end position="1227"/>
    </location>
</feature>
<sequence length="1227" mass="133140">MMFKRIFTGLVVSLCVLLMLLFSLLFTHAGNQWLWGLTKQQVPGLEGTMVSGQLGQGWQFSELSYEQDSLAFSAREVTIDWQLGKLLDRRFWLRQLVAEDIEVTIRSLPPATDEPPSEPAGPITPPLRIDLDDIRADRVRISLPGQTIAWRSLQLAAHWNDDGMVLTGPNMDGLTLTLTPGDDAAPAGETPAGAARSQLTLPEVVLPFPIRLQGFSLTDSRLIQNGQTRALHALVLELEGQGSELRILKAELDHELAAVTLGGNLTLSGDYPLELALNATLHKPLLDGQLAGQTLALTLSESLQQLKGKLALGGVVEANASLEAQPLDPALPFDIALNWQQLGWPLAEPAWQLKQGKLRLNGELADYRLTLNAEGQGPDLPPLGIKLAANGDLQGARLNPLTLTLPQGEAQVTGALGWSDGIDWQGLLALTEVDPGVFVAGLDGRLNGELDTRFALQGKNWELNVRPDIHGQLRDYPLLLEGEVVLDQALQGSINQLRLVNGNNQLTVNGRITDRWQLDGVLKAPELAVYAPGLFGDLAGDIQVRGELAAPQIQASLKGDRAGFNETQARTINLQANAILGKETSGDVRLNIARIQAGELSFKDIRLTASGDEAAHQLELELDGDRLAAELRLDGSLDQDGWRGRLSRAVLDTPLERWALQRELAMSWREQRFRAEPHCWSSGAASLCFDALTASAKQGQAGVNIRDLDLARLKPFFPNDFAWEATLGGRAELRWQDGVPRLNANISTTPGTFVSGDTRLDYQTLSLTSDVADNRLQSSLAFRSRVLGQLSLDANVADLKGRRALSGNLSIEDLKLDWLTPLLPEVARLQGTLAGQGRLDGTLQAPLLFGEINLTGGEVDTYSDMVKVRDFTTRLDIRGTNATINGQLRVGDGPLNIDGELDWRQLPVSGEIRLKGTELEAGYPGMGRVRVSPDLQIALGEQATVRGQILIPWARIEVKELPESAVSRSKDVIIVQRSGIIPEKAPSLPLDIRIQVRLVEDVRLEAFGLDTRLEGELRIVQRPRRTMRANGEIRLVDGKFRAYGQNLLIQEGSILFSGPLDQPNLKIEAVRNPSSMSDSTITAGVRVSGSAAQPEVEVFSDPEMPQSEQLSYLLRGRGMDGGGETDSNALVQSMLLGAGVGQVGGLVTGVGEALGLQDVTLDTGGSGDSTEVNISAYVLPGLQIGYGVGVFSAIGELRLRYELLPRLYLQATSGLSQAIDLFYRFDF</sequence>
<dbReference type="GO" id="GO:0009306">
    <property type="term" value="P:protein secretion"/>
    <property type="evidence" value="ECO:0007669"/>
    <property type="project" value="InterPro"/>
</dbReference>
<gene>
    <name evidence="6" type="ORF">BFR47_02800</name>
</gene>
<keyword evidence="7" id="KW-1185">Reference proteome</keyword>
<dbReference type="RefSeq" id="WP_071472878.1">
    <property type="nucleotide sequence ID" value="NZ_MDKE01000022.1"/>
</dbReference>
<evidence type="ECO:0000256" key="3">
    <source>
        <dbReference type="ARBA" id="ARBA00022989"/>
    </source>
</evidence>